<keyword evidence="5" id="KW-0251">Elongation factor</keyword>
<dbReference type="CDD" id="cd03693">
    <property type="entry name" value="EF1_alpha_II"/>
    <property type="match status" value="1"/>
</dbReference>
<keyword evidence="3" id="KW-0963">Cytoplasm</keyword>
<keyword evidence="4" id="KW-0547">Nucleotide-binding</keyword>
<evidence type="ECO:0000313" key="11">
    <source>
        <dbReference type="Proteomes" id="UP000663873"/>
    </source>
</evidence>
<dbReference type="InterPro" id="IPR009001">
    <property type="entry name" value="Transl_elong_EF1A/Init_IF2_C"/>
</dbReference>
<feature type="domain" description="GTP-eEF1A C-terminal" evidence="9">
    <location>
        <begin position="159"/>
        <end position="259"/>
    </location>
</feature>
<dbReference type="PANTHER" id="PTHR44830">
    <property type="entry name" value="ELONGATION FACTOR 1 ALPHA"/>
    <property type="match status" value="1"/>
</dbReference>
<proteinExistence type="inferred from homology"/>
<accession>A0A821F4Y7</accession>
<protein>
    <recommendedName>
        <fullName evidence="12">Elongation factor-1 alpha</fullName>
    </recommendedName>
</protein>
<dbReference type="SUPFAM" id="SSF50447">
    <property type="entry name" value="Translation proteins"/>
    <property type="match status" value="1"/>
</dbReference>
<evidence type="ECO:0000256" key="2">
    <source>
        <dbReference type="ARBA" id="ARBA00007249"/>
    </source>
</evidence>
<dbReference type="InterPro" id="IPR004161">
    <property type="entry name" value="EFTu-like_2"/>
</dbReference>
<dbReference type="SUPFAM" id="SSF52540">
    <property type="entry name" value="P-loop containing nucleoside triphosphate hydrolases"/>
    <property type="match status" value="1"/>
</dbReference>
<evidence type="ECO:0000256" key="7">
    <source>
        <dbReference type="ARBA" id="ARBA00023134"/>
    </source>
</evidence>
<evidence type="ECO:0000256" key="4">
    <source>
        <dbReference type="ARBA" id="ARBA00022741"/>
    </source>
</evidence>
<dbReference type="AlphaFoldDB" id="A0A821F4Y7"/>
<dbReference type="EMBL" id="CAJOBP010029098">
    <property type="protein sequence ID" value="CAF4642902.1"/>
    <property type="molecule type" value="Genomic_DNA"/>
</dbReference>
<feature type="domain" description="Translation elongation factor EFTu-like" evidence="8">
    <location>
        <begin position="80"/>
        <end position="145"/>
    </location>
</feature>
<dbReference type="InterPro" id="IPR054696">
    <property type="entry name" value="GTP-eEF1A_C"/>
</dbReference>
<comment type="caution">
    <text evidence="10">The sequence shown here is derived from an EMBL/GenBank/DDBJ whole genome shotgun (WGS) entry which is preliminary data.</text>
</comment>
<keyword evidence="6" id="KW-0648">Protein biosynthesis</keyword>
<keyword evidence="7" id="KW-0342">GTP-binding</keyword>
<evidence type="ECO:0000256" key="6">
    <source>
        <dbReference type="ARBA" id="ARBA00022917"/>
    </source>
</evidence>
<comment type="similarity">
    <text evidence="2">Belongs to the TRAFAC class translation factor GTPase superfamily. Classic translation factor GTPase family. EF-Tu/EF-1A subfamily.</text>
</comment>
<sequence>IGYASQGVPFVPISGWHGDNMIEPTEKMPWYKGWSIERKDGNASGKTLLEALDSILAPSRPTDKPLRLPLQDVYKIGGIGTVPVGRVETGVLKPNMTVRFAPSNLETEVKSIEMHHEALQEAGPGDNVGFNVKGVSVKELRRGFVASDIKNDPAQETASFVAQVIVLNHPGQIGAGYAPVLDCHTAHIACKFAELLEKVDRRTGKVIEEAPKFLKSGEAAMVRMIPSKPMCVEKFADFPPLGRFAVRDMRQTVAVGVIKDVEKKAISTAKGGKPVAAAAKGGKK</sequence>
<evidence type="ECO:0000313" key="10">
    <source>
        <dbReference type="EMBL" id="CAF4642902.1"/>
    </source>
</evidence>
<evidence type="ECO:0000256" key="3">
    <source>
        <dbReference type="ARBA" id="ARBA00022490"/>
    </source>
</evidence>
<dbReference type="GO" id="GO:0005525">
    <property type="term" value="F:GTP binding"/>
    <property type="evidence" value="ECO:0007669"/>
    <property type="project" value="UniProtKB-KW"/>
</dbReference>
<evidence type="ECO:0000256" key="1">
    <source>
        <dbReference type="ARBA" id="ARBA00004496"/>
    </source>
</evidence>
<dbReference type="PANTHER" id="PTHR44830:SF1">
    <property type="entry name" value="TR-TYPE G DOMAIN-CONTAINING PROTEIN"/>
    <property type="match status" value="1"/>
</dbReference>
<dbReference type="Gene3D" id="2.40.30.10">
    <property type="entry name" value="Translation factors"/>
    <property type="match status" value="2"/>
</dbReference>
<dbReference type="InterPro" id="IPR009000">
    <property type="entry name" value="Transl_B-barrel_sf"/>
</dbReference>
<evidence type="ECO:0000259" key="8">
    <source>
        <dbReference type="Pfam" id="PF03144"/>
    </source>
</evidence>
<dbReference type="CDD" id="cd03705">
    <property type="entry name" value="EF1_alpha_III"/>
    <property type="match status" value="1"/>
</dbReference>
<dbReference type="Gene3D" id="3.40.50.300">
    <property type="entry name" value="P-loop containing nucleotide triphosphate hydrolases"/>
    <property type="match status" value="1"/>
</dbReference>
<reference evidence="10" key="1">
    <citation type="submission" date="2021-02" db="EMBL/GenBank/DDBJ databases">
        <authorList>
            <person name="Nowell W R."/>
        </authorList>
    </citation>
    <scope>NUCLEOTIDE SEQUENCE</scope>
</reference>
<organism evidence="10 11">
    <name type="scientific">Rotaria socialis</name>
    <dbReference type="NCBI Taxonomy" id="392032"/>
    <lineage>
        <taxon>Eukaryota</taxon>
        <taxon>Metazoa</taxon>
        <taxon>Spiralia</taxon>
        <taxon>Gnathifera</taxon>
        <taxon>Rotifera</taxon>
        <taxon>Eurotatoria</taxon>
        <taxon>Bdelloidea</taxon>
        <taxon>Philodinida</taxon>
        <taxon>Philodinidae</taxon>
        <taxon>Rotaria</taxon>
    </lineage>
</organism>
<name>A0A821F4Y7_9BILA</name>
<dbReference type="GO" id="GO:0003746">
    <property type="term" value="F:translation elongation factor activity"/>
    <property type="evidence" value="ECO:0007669"/>
    <property type="project" value="UniProtKB-KW"/>
</dbReference>
<dbReference type="GO" id="GO:0005737">
    <property type="term" value="C:cytoplasm"/>
    <property type="evidence" value="ECO:0007669"/>
    <property type="project" value="UniProtKB-SubCell"/>
</dbReference>
<gene>
    <name evidence="10" type="ORF">UJA718_LOCUS33243</name>
</gene>
<dbReference type="FunFam" id="2.40.30.10:FF:000003">
    <property type="entry name" value="Elongation factor 1-alpha"/>
    <property type="match status" value="1"/>
</dbReference>
<evidence type="ECO:0008006" key="12">
    <source>
        <dbReference type="Google" id="ProtNLM"/>
    </source>
</evidence>
<keyword evidence="11" id="KW-1185">Reference proteome</keyword>
<feature type="non-terminal residue" evidence="10">
    <location>
        <position position="1"/>
    </location>
</feature>
<dbReference type="Pfam" id="PF22594">
    <property type="entry name" value="GTP-eEF1A_C"/>
    <property type="match status" value="1"/>
</dbReference>
<comment type="subcellular location">
    <subcellularLocation>
        <location evidence="1">Cytoplasm</location>
    </subcellularLocation>
</comment>
<dbReference type="Pfam" id="PF03144">
    <property type="entry name" value="GTP_EFTU_D2"/>
    <property type="match status" value="1"/>
</dbReference>
<dbReference type="Proteomes" id="UP000663873">
    <property type="component" value="Unassembled WGS sequence"/>
</dbReference>
<dbReference type="FunFam" id="2.40.30.10:FF:000005">
    <property type="entry name" value="Elongation factor 1-alpha"/>
    <property type="match status" value="1"/>
</dbReference>
<evidence type="ECO:0000259" key="9">
    <source>
        <dbReference type="Pfam" id="PF22594"/>
    </source>
</evidence>
<dbReference type="SUPFAM" id="SSF50465">
    <property type="entry name" value="EF-Tu/eEF-1alpha/eIF2-gamma C-terminal domain"/>
    <property type="match status" value="1"/>
</dbReference>
<dbReference type="InterPro" id="IPR027417">
    <property type="entry name" value="P-loop_NTPase"/>
</dbReference>
<evidence type="ECO:0000256" key="5">
    <source>
        <dbReference type="ARBA" id="ARBA00022768"/>
    </source>
</evidence>